<accession>A0ABQ0Q4P9</accession>
<protein>
    <recommendedName>
        <fullName evidence="4">Flagellar FliJ protein</fullName>
    </recommendedName>
</protein>
<evidence type="ECO:0000313" key="3">
    <source>
        <dbReference type="Proteomes" id="UP001062776"/>
    </source>
</evidence>
<dbReference type="EMBL" id="BAPV01000042">
    <property type="protein sequence ID" value="GBQ91282.1"/>
    <property type="molecule type" value="Genomic_DNA"/>
</dbReference>
<evidence type="ECO:0000256" key="1">
    <source>
        <dbReference type="SAM" id="Coils"/>
    </source>
</evidence>
<organism evidence="2 3">
    <name type="scientific">Asaia krungthepensis NRIC 0535</name>
    <dbReference type="NCBI Taxonomy" id="1307925"/>
    <lineage>
        <taxon>Bacteria</taxon>
        <taxon>Pseudomonadati</taxon>
        <taxon>Pseudomonadota</taxon>
        <taxon>Alphaproteobacteria</taxon>
        <taxon>Acetobacterales</taxon>
        <taxon>Acetobacteraceae</taxon>
        <taxon>Asaia</taxon>
    </lineage>
</organism>
<dbReference type="RefSeq" id="WP_264816409.1">
    <property type="nucleotide sequence ID" value="NZ_BAPV01000042.1"/>
</dbReference>
<keyword evidence="3" id="KW-1185">Reference proteome</keyword>
<evidence type="ECO:0000313" key="2">
    <source>
        <dbReference type="EMBL" id="GBQ91282.1"/>
    </source>
</evidence>
<comment type="caution">
    <text evidence="2">The sequence shown here is derived from an EMBL/GenBank/DDBJ whole genome shotgun (WGS) entry which is preliminary data.</text>
</comment>
<name>A0ABQ0Q4P9_9PROT</name>
<reference evidence="2" key="1">
    <citation type="submission" date="2013-04" db="EMBL/GenBank/DDBJ databases">
        <title>The genome sequencing project of 58 acetic acid bacteria.</title>
        <authorList>
            <person name="Okamoto-Kainuma A."/>
            <person name="Ishikawa M."/>
            <person name="Umino S."/>
            <person name="Koizumi Y."/>
            <person name="Shiwa Y."/>
            <person name="Yoshikawa H."/>
            <person name="Matsutani M."/>
            <person name="Matsushita K."/>
        </authorList>
    </citation>
    <scope>NUCLEOTIDE SEQUENCE</scope>
    <source>
        <strain evidence="2">NRIC 0535</strain>
    </source>
</reference>
<dbReference type="Proteomes" id="UP001062776">
    <property type="component" value="Unassembled WGS sequence"/>
</dbReference>
<feature type="coiled-coil region" evidence="1">
    <location>
        <begin position="39"/>
        <end position="66"/>
    </location>
</feature>
<sequence>MSLDMMDYSRLSEINRGIQTLARNAQARGNAATVPVETYNQLFARYEELRVQLDAALATSAHWEREARKMEASNKQWIAYADKQEAKAEIAEEKYLRALAPGHKAS</sequence>
<evidence type="ECO:0008006" key="4">
    <source>
        <dbReference type="Google" id="ProtNLM"/>
    </source>
</evidence>
<proteinExistence type="predicted"/>
<gene>
    <name evidence="2" type="ORF">AA0535_2254</name>
</gene>
<keyword evidence="1" id="KW-0175">Coiled coil</keyword>